<organism evidence="2 3">
    <name type="scientific">Kutzneria chonburiensis</name>
    <dbReference type="NCBI Taxonomy" id="1483604"/>
    <lineage>
        <taxon>Bacteria</taxon>
        <taxon>Bacillati</taxon>
        <taxon>Actinomycetota</taxon>
        <taxon>Actinomycetes</taxon>
        <taxon>Pseudonocardiales</taxon>
        <taxon>Pseudonocardiaceae</taxon>
        <taxon>Kutzneria</taxon>
    </lineage>
</organism>
<evidence type="ECO:0000256" key="1">
    <source>
        <dbReference type="ARBA" id="ARBA00006018"/>
    </source>
</evidence>
<dbReference type="InterPro" id="IPR001109">
    <property type="entry name" value="Hydrogenase_HupF/HypC"/>
</dbReference>
<dbReference type="Proteomes" id="UP001589810">
    <property type="component" value="Unassembled WGS sequence"/>
</dbReference>
<name>A0ABV6MS88_9PSEU</name>
<dbReference type="RefSeq" id="WP_273941562.1">
    <property type="nucleotide sequence ID" value="NZ_CP097263.1"/>
</dbReference>
<sequence>MTTGSGDSSGCADNSCITCGDTAVEVTVVELLADDLAVVDTGSGREEVSVALVDAQVGATVLVHAGEAIAVIEEGSA</sequence>
<comment type="similarity">
    <text evidence="1">Belongs to the HupF/HypC family.</text>
</comment>
<reference evidence="2 3" key="1">
    <citation type="submission" date="2024-09" db="EMBL/GenBank/DDBJ databases">
        <authorList>
            <person name="Sun Q."/>
            <person name="Mori K."/>
        </authorList>
    </citation>
    <scope>NUCLEOTIDE SEQUENCE [LARGE SCALE GENOMIC DNA]</scope>
    <source>
        <strain evidence="2 3">TBRC 1432</strain>
    </source>
</reference>
<evidence type="ECO:0000313" key="3">
    <source>
        <dbReference type="Proteomes" id="UP001589810"/>
    </source>
</evidence>
<dbReference type="SUPFAM" id="SSF159127">
    <property type="entry name" value="HupF/HypC-like"/>
    <property type="match status" value="1"/>
</dbReference>
<keyword evidence="3" id="KW-1185">Reference proteome</keyword>
<proteinExistence type="inferred from homology"/>
<dbReference type="Gene3D" id="2.30.30.140">
    <property type="match status" value="1"/>
</dbReference>
<dbReference type="EMBL" id="JBHLUD010000004">
    <property type="protein sequence ID" value="MFC0543168.1"/>
    <property type="molecule type" value="Genomic_DNA"/>
</dbReference>
<accession>A0ABV6MS88</accession>
<dbReference type="Pfam" id="PF01455">
    <property type="entry name" value="HupF_HypC"/>
    <property type="match status" value="1"/>
</dbReference>
<protein>
    <submittedName>
        <fullName evidence="2">HypC/HybG/HupF family hydrogenase formation chaperone</fullName>
    </submittedName>
</protein>
<gene>
    <name evidence="2" type="ORF">ACFFH7_16830</name>
</gene>
<comment type="caution">
    <text evidence="2">The sequence shown here is derived from an EMBL/GenBank/DDBJ whole genome shotgun (WGS) entry which is preliminary data.</text>
</comment>
<evidence type="ECO:0000313" key="2">
    <source>
        <dbReference type="EMBL" id="MFC0543168.1"/>
    </source>
</evidence>